<dbReference type="Pfam" id="PF11140">
    <property type="entry name" value="DUF2913"/>
    <property type="match status" value="1"/>
</dbReference>
<gene>
    <name evidence="1" type="ORF">RI844_10305</name>
</gene>
<name>A0ABZ0GIM3_9GAMM</name>
<reference evidence="1 2" key="1">
    <citation type="submission" date="2023-09" db="EMBL/GenBank/DDBJ databases">
        <authorList>
            <person name="Qi X."/>
        </authorList>
    </citation>
    <scope>NUCLEOTIDE SEQUENCE [LARGE SCALE GENOMIC DNA]</scope>
    <source>
        <strain evidence="1 2">S1-1</strain>
    </source>
</reference>
<keyword evidence="2" id="KW-1185">Reference proteome</keyword>
<organism evidence="1 2">
    <name type="scientific">Thalassotalea fonticola</name>
    <dbReference type="NCBI Taxonomy" id="3065649"/>
    <lineage>
        <taxon>Bacteria</taxon>
        <taxon>Pseudomonadati</taxon>
        <taxon>Pseudomonadota</taxon>
        <taxon>Gammaproteobacteria</taxon>
        <taxon>Alteromonadales</taxon>
        <taxon>Colwelliaceae</taxon>
        <taxon>Thalassotalea</taxon>
    </lineage>
</organism>
<evidence type="ECO:0000313" key="2">
    <source>
        <dbReference type="Proteomes" id="UP001301442"/>
    </source>
</evidence>
<sequence>MNISKIKRDNELYNLVLTGLISLKFEQQFAKVSKLAAGETIYLGKWLKRAKKKKLFSKLLAGDIDNFLNLYAVKGRNAGLASVFNEIYVDYRTAKYVPRDHMLTPKSRFDNAMQTLSADGWSLKLPITEDFSRENPYRATSPKEIFTSDLLWNGAFNEAQELTKPLSIFMVSNPQEVIDCLYLNGFLLIKGISFYDQQRTSYNEYTLFPNNRCSGDIAKPSKMFN</sequence>
<dbReference type="Proteomes" id="UP001301442">
    <property type="component" value="Chromosome"/>
</dbReference>
<dbReference type="InterPro" id="IPR021316">
    <property type="entry name" value="DUF2913"/>
</dbReference>
<dbReference type="RefSeq" id="WP_348394590.1">
    <property type="nucleotide sequence ID" value="NZ_CP136600.1"/>
</dbReference>
<evidence type="ECO:0000313" key="1">
    <source>
        <dbReference type="EMBL" id="WOH35774.1"/>
    </source>
</evidence>
<accession>A0ABZ0GIM3</accession>
<proteinExistence type="predicted"/>
<dbReference type="EMBL" id="CP136600">
    <property type="protein sequence ID" value="WOH35774.1"/>
    <property type="molecule type" value="Genomic_DNA"/>
</dbReference>
<protein>
    <submittedName>
        <fullName evidence="1">DUF2913 family protein</fullName>
    </submittedName>
</protein>